<evidence type="ECO:0000256" key="1">
    <source>
        <dbReference type="SAM" id="MobiDB-lite"/>
    </source>
</evidence>
<evidence type="ECO:0000313" key="2">
    <source>
        <dbReference type="EMBL" id="TGG85643.1"/>
    </source>
</evidence>
<organism evidence="2 3">
    <name type="scientific">Streptomyces albus</name>
    <dbReference type="NCBI Taxonomy" id="1888"/>
    <lineage>
        <taxon>Bacteria</taxon>
        <taxon>Bacillati</taxon>
        <taxon>Actinomycetota</taxon>
        <taxon>Actinomycetes</taxon>
        <taxon>Kitasatosporales</taxon>
        <taxon>Streptomycetaceae</taxon>
        <taxon>Streptomyces</taxon>
    </lineage>
</organism>
<gene>
    <name evidence="2" type="ORF">D8771_10895</name>
</gene>
<name>A0A6C1C8C0_9ACTN</name>
<dbReference type="AlphaFoldDB" id="A0A6C1C8C0"/>
<protein>
    <submittedName>
        <fullName evidence="2">Uncharacterized protein</fullName>
    </submittedName>
</protein>
<proteinExistence type="predicted"/>
<dbReference type="RefSeq" id="WP_031176279.1">
    <property type="nucleotide sequence ID" value="NZ_BBQG01000032.1"/>
</dbReference>
<dbReference type="Proteomes" id="UP000298111">
    <property type="component" value="Unassembled WGS sequence"/>
</dbReference>
<feature type="region of interest" description="Disordered" evidence="1">
    <location>
        <begin position="1"/>
        <end position="64"/>
    </location>
</feature>
<dbReference type="EMBL" id="RCIY01000044">
    <property type="protein sequence ID" value="TGG85643.1"/>
    <property type="molecule type" value="Genomic_DNA"/>
</dbReference>
<accession>A0A6C1C8C0</accession>
<evidence type="ECO:0000313" key="3">
    <source>
        <dbReference type="Proteomes" id="UP000298111"/>
    </source>
</evidence>
<comment type="caution">
    <text evidence="2">The sequence shown here is derived from an EMBL/GenBank/DDBJ whole genome shotgun (WGS) entry which is preliminary data.</text>
</comment>
<dbReference type="GeneID" id="75180215"/>
<sequence>MPAGAMLFGRARHRGGSTSRAPGTPQAGSRALERGRSSPAILDALLDGEPLPDGTRRRRPSPRP</sequence>
<reference evidence="2 3" key="1">
    <citation type="submission" date="2018-10" db="EMBL/GenBank/DDBJ databases">
        <title>Isolation of pseudouridimycin from Streptomyces albus DSM 40763.</title>
        <authorList>
            <person name="Rosenqvist P."/>
            <person name="Metsae-Ketelae M."/>
            <person name="Virta P."/>
        </authorList>
    </citation>
    <scope>NUCLEOTIDE SEQUENCE [LARGE SCALE GENOMIC DNA]</scope>
    <source>
        <strain evidence="2 3">DSM 40763</strain>
    </source>
</reference>